<protein>
    <recommendedName>
        <fullName evidence="3">F-box domain-containing protein</fullName>
    </recommendedName>
</protein>
<evidence type="ECO:0008006" key="3">
    <source>
        <dbReference type="Google" id="ProtNLM"/>
    </source>
</evidence>
<dbReference type="AlphaFoldDB" id="A0A5C3PM43"/>
<reference evidence="1 2" key="1">
    <citation type="journal article" date="2019" name="Nat. Ecol. Evol.">
        <title>Megaphylogeny resolves global patterns of mushroom evolution.</title>
        <authorList>
            <person name="Varga T."/>
            <person name="Krizsan K."/>
            <person name="Foldi C."/>
            <person name="Dima B."/>
            <person name="Sanchez-Garcia M."/>
            <person name="Sanchez-Ramirez S."/>
            <person name="Szollosi G.J."/>
            <person name="Szarkandi J.G."/>
            <person name="Papp V."/>
            <person name="Albert L."/>
            <person name="Andreopoulos W."/>
            <person name="Angelini C."/>
            <person name="Antonin V."/>
            <person name="Barry K.W."/>
            <person name="Bougher N.L."/>
            <person name="Buchanan P."/>
            <person name="Buyck B."/>
            <person name="Bense V."/>
            <person name="Catcheside P."/>
            <person name="Chovatia M."/>
            <person name="Cooper J."/>
            <person name="Damon W."/>
            <person name="Desjardin D."/>
            <person name="Finy P."/>
            <person name="Geml J."/>
            <person name="Haridas S."/>
            <person name="Hughes K."/>
            <person name="Justo A."/>
            <person name="Karasinski D."/>
            <person name="Kautmanova I."/>
            <person name="Kiss B."/>
            <person name="Kocsube S."/>
            <person name="Kotiranta H."/>
            <person name="LaButti K.M."/>
            <person name="Lechner B.E."/>
            <person name="Liimatainen K."/>
            <person name="Lipzen A."/>
            <person name="Lukacs Z."/>
            <person name="Mihaltcheva S."/>
            <person name="Morgado L.N."/>
            <person name="Niskanen T."/>
            <person name="Noordeloos M.E."/>
            <person name="Ohm R.A."/>
            <person name="Ortiz-Santana B."/>
            <person name="Ovrebo C."/>
            <person name="Racz N."/>
            <person name="Riley R."/>
            <person name="Savchenko A."/>
            <person name="Shiryaev A."/>
            <person name="Soop K."/>
            <person name="Spirin V."/>
            <person name="Szebenyi C."/>
            <person name="Tomsovsky M."/>
            <person name="Tulloss R.E."/>
            <person name="Uehling J."/>
            <person name="Grigoriev I.V."/>
            <person name="Vagvolgyi C."/>
            <person name="Papp T."/>
            <person name="Martin F.M."/>
            <person name="Miettinen O."/>
            <person name="Hibbett D.S."/>
            <person name="Nagy L.G."/>
        </authorList>
    </citation>
    <scope>NUCLEOTIDE SEQUENCE [LARGE SCALE GENOMIC DNA]</scope>
    <source>
        <strain evidence="1 2">HHB13444</strain>
    </source>
</reference>
<name>A0A5C3PM43_9APHY</name>
<dbReference type="InParanoid" id="A0A5C3PM43"/>
<keyword evidence="2" id="KW-1185">Reference proteome</keyword>
<accession>A0A5C3PM43</accession>
<sequence length="581" mass="66706">MMGDTILLPLDRSLDGIELGTDAWPGIVCRPIQAVRGWDRDILNRELRNTTVRVLQPDIQCVELGYEVLVHIMFLAAQDEQRWTLCALMRTCKTLYHHGSRFLMSFTVELHRRRLISSFTSFMLSPNNPPLFTYLRGRMRIWFYGEAGDKPISAMPEHIARPFVEVLARCIHLRSLHIHNLHTLLDSHPDLCSALSALPALQDLLINITHSLKRHRLIARFFRALRCPLVLIRLEFGSCKHGKQVEYRREADPMWLFAGVASTLQGISLAGTFQLGTTHVYPRVWKCHIDAMSCPSLRPFITSFPALRAFASVPRRGLGGHTNQDAFKIDHSPNPGPWSSVDENVSTWESYREANRKDQLANGSWDSLDTLIANSLIAYTFGLTCSVRRVHLLLHLDRDDRTVLMVANVLRDTQPRSLRLAFYMLDIAVVTYMLEYLVYVRYHLLELELRLNITDDNFDLRTFLDQVATALEHSNITSLRVELMCFKRLFPDIIIRECGVRRSQDILDYCVTKAALDCADIPEIIGHFMALNDRLRRVEIAWSSCHFDYGLERGIGVDLDVGPEVYDVPCEDYPDDWDAAW</sequence>
<gene>
    <name evidence="1" type="ORF">K466DRAFT_30443</name>
</gene>
<dbReference type="Proteomes" id="UP000308197">
    <property type="component" value="Unassembled WGS sequence"/>
</dbReference>
<proteinExistence type="predicted"/>
<organism evidence="1 2">
    <name type="scientific">Polyporus arcularius HHB13444</name>
    <dbReference type="NCBI Taxonomy" id="1314778"/>
    <lineage>
        <taxon>Eukaryota</taxon>
        <taxon>Fungi</taxon>
        <taxon>Dikarya</taxon>
        <taxon>Basidiomycota</taxon>
        <taxon>Agaricomycotina</taxon>
        <taxon>Agaricomycetes</taxon>
        <taxon>Polyporales</taxon>
        <taxon>Polyporaceae</taxon>
        <taxon>Polyporus</taxon>
    </lineage>
</organism>
<evidence type="ECO:0000313" key="1">
    <source>
        <dbReference type="EMBL" id="TFK89378.1"/>
    </source>
</evidence>
<dbReference type="EMBL" id="ML211078">
    <property type="protein sequence ID" value="TFK89378.1"/>
    <property type="molecule type" value="Genomic_DNA"/>
</dbReference>
<evidence type="ECO:0000313" key="2">
    <source>
        <dbReference type="Proteomes" id="UP000308197"/>
    </source>
</evidence>